<dbReference type="EMBL" id="ML977095">
    <property type="protein sequence ID" value="KAF1948102.1"/>
    <property type="molecule type" value="Genomic_DNA"/>
</dbReference>
<reference evidence="1" key="1">
    <citation type="journal article" date="2020" name="Stud. Mycol.">
        <title>101 Dothideomycetes genomes: a test case for predicting lifestyles and emergence of pathogens.</title>
        <authorList>
            <person name="Haridas S."/>
            <person name="Albert R."/>
            <person name="Binder M."/>
            <person name="Bloem J."/>
            <person name="Labutti K."/>
            <person name="Salamov A."/>
            <person name="Andreopoulos B."/>
            <person name="Baker S."/>
            <person name="Barry K."/>
            <person name="Bills G."/>
            <person name="Bluhm B."/>
            <person name="Cannon C."/>
            <person name="Castanera R."/>
            <person name="Culley D."/>
            <person name="Daum C."/>
            <person name="Ezra D."/>
            <person name="Gonzalez J."/>
            <person name="Henrissat B."/>
            <person name="Kuo A."/>
            <person name="Liang C."/>
            <person name="Lipzen A."/>
            <person name="Lutzoni F."/>
            <person name="Magnuson J."/>
            <person name="Mondo S."/>
            <person name="Nolan M."/>
            <person name="Ohm R."/>
            <person name="Pangilinan J."/>
            <person name="Park H.-J."/>
            <person name="Ramirez L."/>
            <person name="Alfaro M."/>
            <person name="Sun H."/>
            <person name="Tritt A."/>
            <person name="Yoshinaga Y."/>
            <person name="Zwiers L.-H."/>
            <person name="Turgeon B."/>
            <person name="Goodwin S."/>
            <person name="Spatafora J."/>
            <person name="Crous P."/>
            <person name="Grigoriev I."/>
        </authorList>
    </citation>
    <scope>NUCLEOTIDE SEQUENCE</scope>
    <source>
        <strain evidence="1">CBS 675.92</strain>
    </source>
</reference>
<gene>
    <name evidence="1" type="ORF">CC80DRAFT_511615</name>
</gene>
<name>A0A6A5T8J3_9PLEO</name>
<sequence length="245" mass="27565">MPPRAITTAATAASDTILSGPKNWDAWFTVFKGKAIAADLWQYLDPEATNKPSLEPPPQPTGNESNARAIIWKERRKEYTVKYKLLSDLGNHMLNTIETTLYGQLADHPKVAEKLEILHTMFNRTQAVKVNEARNEYNNCKKKTVGRDTFKDWSHEFQLALNKAKELKLPEVDGFQPQYDLLKVCSHINYALATNMILEVNEAETVYRATLAKANTRTATIPAVVDEEGNEIQQEETVKVPAAPP</sequence>
<proteinExistence type="predicted"/>
<organism evidence="1 2">
    <name type="scientific">Byssothecium circinans</name>
    <dbReference type="NCBI Taxonomy" id="147558"/>
    <lineage>
        <taxon>Eukaryota</taxon>
        <taxon>Fungi</taxon>
        <taxon>Dikarya</taxon>
        <taxon>Ascomycota</taxon>
        <taxon>Pezizomycotina</taxon>
        <taxon>Dothideomycetes</taxon>
        <taxon>Pleosporomycetidae</taxon>
        <taxon>Pleosporales</taxon>
        <taxon>Massarineae</taxon>
        <taxon>Massarinaceae</taxon>
        <taxon>Byssothecium</taxon>
    </lineage>
</organism>
<protein>
    <submittedName>
        <fullName evidence="1">Uncharacterized protein</fullName>
    </submittedName>
</protein>
<dbReference type="Proteomes" id="UP000800035">
    <property type="component" value="Unassembled WGS sequence"/>
</dbReference>
<accession>A0A6A5T8J3</accession>
<evidence type="ECO:0000313" key="1">
    <source>
        <dbReference type="EMBL" id="KAF1948102.1"/>
    </source>
</evidence>
<dbReference type="OrthoDB" id="4906364at2759"/>
<dbReference type="AlphaFoldDB" id="A0A6A5T8J3"/>
<evidence type="ECO:0000313" key="2">
    <source>
        <dbReference type="Proteomes" id="UP000800035"/>
    </source>
</evidence>
<keyword evidence="2" id="KW-1185">Reference proteome</keyword>
<feature type="non-terminal residue" evidence="1">
    <location>
        <position position="245"/>
    </location>
</feature>